<dbReference type="AlphaFoldDB" id="C9L6E2"/>
<dbReference type="Proteomes" id="UP000003755">
    <property type="component" value="Unassembled WGS sequence"/>
</dbReference>
<dbReference type="STRING" id="537007.BLAHAN_04949"/>
<keyword evidence="3" id="KW-1185">Reference proteome</keyword>
<name>C9L6E2_BLAHA</name>
<comment type="caution">
    <text evidence="2">The sequence shown here is derived from an EMBL/GenBank/DDBJ whole genome shotgun (WGS) entry which is preliminary data.</text>
</comment>
<feature type="transmembrane region" description="Helical" evidence="1">
    <location>
        <begin position="155"/>
        <end position="175"/>
    </location>
</feature>
<feature type="transmembrane region" description="Helical" evidence="1">
    <location>
        <begin position="195"/>
        <end position="217"/>
    </location>
</feature>
<feature type="transmembrane region" description="Helical" evidence="1">
    <location>
        <begin position="92"/>
        <end position="109"/>
    </location>
</feature>
<reference evidence="2" key="1">
    <citation type="submission" date="2009-09" db="EMBL/GenBank/DDBJ databases">
        <authorList>
            <person name="Weinstock G."/>
            <person name="Sodergren E."/>
            <person name="Clifton S."/>
            <person name="Fulton L."/>
            <person name="Fulton B."/>
            <person name="Courtney L."/>
            <person name="Fronick C."/>
            <person name="Harrison M."/>
            <person name="Strong C."/>
            <person name="Farmer C."/>
            <person name="Delahaunty K."/>
            <person name="Markovic C."/>
            <person name="Hall O."/>
            <person name="Minx P."/>
            <person name="Tomlinson C."/>
            <person name="Mitreva M."/>
            <person name="Nelson J."/>
            <person name="Hou S."/>
            <person name="Wollam A."/>
            <person name="Pepin K.H."/>
            <person name="Johnson M."/>
            <person name="Bhonagiri V."/>
            <person name="Nash W.E."/>
            <person name="Warren W."/>
            <person name="Chinwalla A."/>
            <person name="Mardis E.R."/>
            <person name="Wilson R.K."/>
        </authorList>
    </citation>
    <scope>NUCLEOTIDE SEQUENCE [LARGE SCALE GENOMIC DNA]</scope>
    <source>
        <strain evidence="2">DSM 20583</strain>
    </source>
</reference>
<sequence length="223" mass="25744">MKSIRLKWRVEKNDMLFFLAMAVGLWLFGRILSETPARYFLQIETEFLGTAFLAFGMGLVLMIWLMADFYLSFQLAVGFGQTRKEFLTSGTISYFLYIMLHLFLLRFLFEIEKNLVQGTEAPVLLEKYGTPLWLLCYGILFVIAAELMGTMIYYLRVKSIIILLPLEFLVIFAVREDKFVRQIKTAFLGFADFSGGVRLLLVALISIIGFCITFFGMKKAQNY</sequence>
<organism evidence="2 3">
    <name type="scientific">Blautia hansenii DSM 20583</name>
    <dbReference type="NCBI Taxonomy" id="537007"/>
    <lineage>
        <taxon>Bacteria</taxon>
        <taxon>Bacillati</taxon>
        <taxon>Bacillota</taxon>
        <taxon>Clostridia</taxon>
        <taxon>Lachnospirales</taxon>
        <taxon>Lachnospiraceae</taxon>
        <taxon>Blautia</taxon>
    </lineage>
</organism>
<evidence type="ECO:0000313" key="3">
    <source>
        <dbReference type="Proteomes" id="UP000003755"/>
    </source>
</evidence>
<proteinExistence type="predicted"/>
<dbReference type="HOGENOM" id="CLU_1238223_0_0_9"/>
<accession>C9L6E2</accession>
<keyword evidence="1" id="KW-0472">Membrane</keyword>
<gene>
    <name evidence="2" type="ORF">BLAHAN_04949</name>
</gene>
<dbReference type="EMBL" id="ABYU02000011">
    <property type="protein sequence ID" value="EEX22724.1"/>
    <property type="molecule type" value="Genomic_DNA"/>
</dbReference>
<feature type="transmembrane region" description="Helical" evidence="1">
    <location>
        <begin position="129"/>
        <end position="148"/>
    </location>
</feature>
<feature type="transmembrane region" description="Helical" evidence="1">
    <location>
        <begin position="49"/>
        <end position="71"/>
    </location>
</feature>
<protein>
    <submittedName>
        <fullName evidence="2">Uncharacterized protein</fullName>
    </submittedName>
</protein>
<keyword evidence="1" id="KW-0812">Transmembrane</keyword>
<evidence type="ECO:0000313" key="2">
    <source>
        <dbReference type="EMBL" id="EEX22724.1"/>
    </source>
</evidence>
<keyword evidence="1" id="KW-1133">Transmembrane helix</keyword>
<dbReference type="RefSeq" id="WP_004222418.1">
    <property type="nucleotide sequence ID" value="NZ_CP022413.2"/>
</dbReference>
<evidence type="ECO:0000256" key="1">
    <source>
        <dbReference type="SAM" id="Phobius"/>
    </source>
</evidence>
<dbReference type="KEGG" id="bhan:CGC63_06265"/>